<dbReference type="AlphaFoldDB" id="A0A2P5YS96"/>
<reference evidence="1 2" key="1">
    <citation type="submission" date="2015-01" db="EMBL/GenBank/DDBJ databases">
        <title>Genome of allotetraploid Gossypium barbadense reveals genomic plasticity and fiber elongation in cotton evolution.</title>
        <authorList>
            <person name="Chen X."/>
            <person name="Liu X."/>
            <person name="Zhao B."/>
            <person name="Zheng H."/>
            <person name="Hu Y."/>
            <person name="Lu G."/>
            <person name="Yang C."/>
            <person name="Chen J."/>
            <person name="Shan C."/>
            <person name="Zhang L."/>
            <person name="Zhou Y."/>
            <person name="Wang L."/>
            <person name="Guo W."/>
            <person name="Bai Y."/>
            <person name="Ruan J."/>
            <person name="Shangguan X."/>
            <person name="Mao Y."/>
            <person name="Jiang J."/>
            <person name="Zhu Y."/>
            <person name="Lei J."/>
            <person name="Kang H."/>
            <person name="Chen S."/>
            <person name="He X."/>
            <person name="Wang R."/>
            <person name="Wang Y."/>
            <person name="Chen J."/>
            <person name="Wang L."/>
            <person name="Yu S."/>
            <person name="Wang B."/>
            <person name="Wei J."/>
            <person name="Song S."/>
            <person name="Lu X."/>
            <person name="Gao Z."/>
            <person name="Gu W."/>
            <person name="Deng X."/>
            <person name="Ma D."/>
            <person name="Wang S."/>
            <person name="Liang W."/>
            <person name="Fang L."/>
            <person name="Cai C."/>
            <person name="Zhu X."/>
            <person name="Zhou B."/>
            <person name="Zhang Y."/>
            <person name="Chen Z."/>
            <person name="Xu S."/>
            <person name="Zhu R."/>
            <person name="Wang S."/>
            <person name="Zhang T."/>
            <person name="Zhao G."/>
        </authorList>
    </citation>
    <scope>NUCLEOTIDE SEQUENCE [LARGE SCALE GENOMIC DNA]</scope>
    <source>
        <strain evidence="2">cv. Xinhai21</strain>
        <tissue evidence="1">Leaf</tissue>
    </source>
</reference>
<dbReference type="EMBL" id="KZ662833">
    <property type="protein sequence ID" value="PPS18443.1"/>
    <property type="molecule type" value="Genomic_DNA"/>
</dbReference>
<accession>A0A2P5YS96</accession>
<proteinExistence type="predicted"/>
<name>A0A2P5YS96_GOSBA</name>
<gene>
    <name evidence="1" type="ORF">GOBAR_AA02147</name>
</gene>
<dbReference type="Proteomes" id="UP000239757">
    <property type="component" value="Unassembled WGS sequence"/>
</dbReference>
<protein>
    <submittedName>
        <fullName evidence="1">Uncharacterized protein</fullName>
    </submittedName>
</protein>
<evidence type="ECO:0000313" key="2">
    <source>
        <dbReference type="Proteomes" id="UP000239757"/>
    </source>
</evidence>
<evidence type="ECO:0000313" key="1">
    <source>
        <dbReference type="EMBL" id="PPS18443.1"/>
    </source>
</evidence>
<sequence>MILGHQQHLAQEAVMATEHETEIGTALLGPQLGTVTAFAAQQICLSAGAVEQLSACPYPYHFVPSPPNDSSRLVPQPLLDVVGLRHKGAPKQQPHSLCSLAIHFQ</sequence>
<organism evidence="1 2">
    <name type="scientific">Gossypium barbadense</name>
    <name type="common">Sea Island cotton</name>
    <name type="synonym">Hibiscus barbadensis</name>
    <dbReference type="NCBI Taxonomy" id="3634"/>
    <lineage>
        <taxon>Eukaryota</taxon>
        <taxon>Viridiplantae</taxon>
        <taxon>Streptophyta</taxon>
        <taxon>Embryophyta</taxon>
        <taxon>Tracheophyta</taxon>
        <taxon>Spermatophyta</taxon>
        <taxon>Magnoliopsida</taxon>
        <taxon>eudicotyledons</taxon>
        <taxon>Gunneridae</taxon>
        <taxon>Pentapetalae</taxon>
        <taxon>rosids</taxon>
        <taxon>malvids</taxon>
        <taxon>Malvales</taxon>
        <taxon>Malvaceae</taxon>
        <taxon>Malvoideae</taxon>
        <taxon>Gossypium</taxon>
    </lineage>
</organism>